<dbReference type="PANTHER" id="PTHR36102">
    <property type="entry name" value="CHROMOSOME 10, WHOLE GENOME SHOTGUN SEQUENCE"/>
    <property type="match status" value="1"/>
</dbReference>
<protein>
    <recommendedName>
        <fullName evidence="1">Subtelomeric hrmA-associated cluster protein AFUB-079030/YDR124W-like helical bundle domain-containing protein</fullName>
    </recommendedName>
</protein>
<sequence>MPHCGETVGIQGLNTGPYPALIPVSNSTFLRRYYERRTNCRVIAKAYVKVVEPRKQVQYPYNGRKTGGHNTANEPRRNQATVVATWERIALLVHILCELRLSHGITAQKLKLAEQPTRRLISPMERSLLLDELYAVRDAEEKFLESLTGRSLQLTV</sequence>
<reference evidence="2" key="2">
    <citation type="submission" date="2023-01" db="EMBL/GenBank/DDBJ databases">
        <authorList>
            <person name="Petersen C."/>
        </authorList>
    </citation>
    <scope>NUCLEOTIDE SEQUENCE</scope>
    <source>
        <strain evidence="2">IBT 15450</strain>
    </source>
</reference>
<accession>A0AAD6IL77</accession>
<feature type="domain" description="Subtelomeric hrmA-associated cluster protein AFUB-079030/YDR124W-like helical bundle" evidence="1">
    <location>
        <begin position="36"/>
        <end position="138"/>
    </location>
</feature>
<dbReference type="InterPro" id="IPR047092">
    <property type="entry name" value="AFUB_07903/YDR124W-like_hel"/>
</dbReference>
<gene>
    <name evidence="2" type="ORF">N7460_003208</name>
</gene>
<dbReference type="Pfam" id="PF11001">
    <property type="entry name" value="AFUB_07903_YDR124W_hel"/>
    <property type="match status" value="1"/>
</dbReference>
<dbReference type="PANTHER" id="PTHR36102:SF1">
    <property type="entry name" value="YDR124W-LIKE HELICAL BUNDLE DOMAIN-CONTAINING PROTEIN"/>
    <property type="match status" value="1"/>
</dbReference>
<dbReference type="InterPro" id="IPR021264">
    <property type="entry name" value="AFUB_079030/YDR124W-like"/>
</dbReference>
<dbReference type="EMBL" id="JAQJZL010000002">
    <property type="protein sequence ID" value="KAJ6052674.1"/>
    <property type="molecule type" value="Genomic_DNA"/>
</dbReference>
<comment type="caution">
    <text evidence="2">The sequence shown here is derived from an EMBL/GenBank/DDBJ whole genome shotgun (WGS) entry which is preliminary data.</text>
</comment>
<dbReference type="AlphaFoldDB" id="A0AAD6IL77"/>
<proteinExistence type="predicted"/>
<organism evidence="2 3">
    <name type="scientific">Penicillium canescens</name>
    <dbReference type="NCBI Taxonomy" id="5083"/>
    <lineage>
        <taxon>Eukaryota</taxon>
        <taxon>Fungi</taxon>
        <taxon>Dikarya</taxon>
        <taxon>Ascomycota</taxon>
        <taxon>Pezizomycotina</taxon>
        <taxon>Eurotiomycetes</taxon>
        <taxon>Eurotiomycetidae</taxon>
        <taxon>Eurotiales</taxon>
        <taxon>Aspergillaceae</taxon>
        <taxon>Penicillium</taxon>
    </lineage>
</organism>
<evidence type="ECO:0000259" key="1">
    <source>
        <dbReference type="Pfam" id="PF11001"/>
    </source>
</evidence>
<dbReference type="Proteomes" id="UP001219568">
    <property type="component" value="Unassembled WGS sequence"/>
</dbReference>
<name>A0AAD6IL77_PENCN</name>
<evidence type="ECO:0000313" key="2">
    <source>
        <dbReference type="EMBL" id="KAJ6052674.1"/>
    </source>
</evidence>
<evidence type="ECO:0000313" key="3">
    <source>
        <dbReference type="Proteomes" id="UP001219568"/>
    </source>
</evidence>
<keyword evidence="3" id="KW-1185">Reference proteome</keyword>
<reference evidence="2" key="1">
    <citation type="journal article" date="2023" name="IMA Fungus">
        <title>Comparative genomic study of the Penicillium genus elucidates a diverse pangenome and 15 lateral gene transfer events.</title>
        <authorList>
            <person name="Petersen C."/>
            <person name="Sorensen T."/>
            <person name="Nielsen M.R."/>
            <person name="Sondergaard T.E."/>
            <person name="Sorensen J.L."/>
            <person name="Fitzpatrick D.A."/>
            <person name="Frisvad J.C."/>
            <person name="Nielsen K.L."/>
        </authorList>
    </citation>
    <scope>NUCLEOTIDE SEQUENCE</scope>
    <source>
        <strain evidence="2">IBT 15450</strain>
    </source>
</reference>